<dbReference type="CDD" id="cd13170">
    <property type="entry name" value="RanBD_NUP50"/>
    <property type="match status" value="1"/>
</dbReference>
<dbReference type="PROSITE" id="PS50196">
    <property type="entry name" value="RANBD1"/>
    <property type="match status" value="1"/>
</dbReference>
<feature type="compositionally biased region" description="Polar residues" evidence="1">
    <location>
        <begin position="187"/>
        <end position="207"/>
    </location>
</feature>
<feature type="compositionally biased region" description="Low complexity" evidence="1">
    <location>
        <begin position="117"/>
        <end position="126"/>
    </location>
</feature>
<feature type="compositionally biased region" description="Acidic residues" evidence="1">
    <location>
        <begin position="767"/>
        <end position="781"/>
    </location>
</feature>
<dbReference type="EMBL" id="CAJVPD010000256">
    <property type="protein sequence ID" value="CAG8402256.1"/>
    <property type="molecule type" value="Genomic_DNA"/>
</dbReference>
<dbReference type="OrthoDB" id="541719at2759"/>
<feature type="compositionally biased region" description="Basic and acidic residues" evidence="1">
    <location>
        <begin position="949"/>
        <end position="968"/>
    </location>
</feature>
<feature type="compositionally biased region" description="Acidic residues" evidence="1">
    <location>
        <begin position="939"/>
        <end position="948"/>
    </location>
</feature>
<dbReference type="PANTHER" id="PTHR38697:SF1">
    <property type="entry name" value="NUCLEAR PORE COMPLEX PROTEIN SIMILAR TO S. CEREVISIAE NUP2 (EUROFUNG)"/>
    <property type="match status" value="1"/>
</dbReference>
<evidence type="ECO:0000259" key="2">
    <source>
        <dbReference type="PROSITE" id="PS50196"/>
    </source>
</evidence>
<evidence type="ECO:0000313" key="4">
    <source>
        <dbReference type="Proteomes" id="UP001152592"/>
    </source>
</evidence>
<feature type="compositionally biased region" description="Polar residues" evidence="1">
    <location>
        <begin position="667"/>
        <end position="697"/>
    </location>
</feature>
<feature type="compositionally biased region" description="Gly residues" evidence="1">
    <location>
        <begin position="157"/>
        <end position="167"/>
    </location>
</feature>
<dbReference type="InterPro" id="IPR011993">
    <property type="entry name" value="PH-like_dom_sf"/>
</dbReference>
<feature type="compositionally biased region" description="Polar residues" evidence="1">
    <location>
        <begin position="381"/>
        <end position="390"/>
    </location>
</feature>
<dbReference type="SMART" id="SM00160">
    <property type="entry name" value="RanBD"/>
    <property type="match status" value="1"/>
</dbReference>
<feature type="compositionally biased region" description="Polar residues" evidence="1">
    <location>
        <begin position="242"/>
        <end position="253"/>
    </location>
</feature>
<organism evidence="3 4">
    <name type="scientific">Penicillium salamii</name>
    <dbReference type="NCBI Taxonomy" id="1612424"/>
    <lineage>
        <taxon>Eukaryota</taxon>
        <taxon>Fungi</taxon>
        <taxon>Dikarya</taxon>
        <taxon>Ascomycota</taxon>
        <taxon>Pezizomycotina</taxon>
        <taxon>Eurotiomycetes</taxon>
        <taxon>Eurotiomycetidae</taxon>
        <taxon>Eurotiales</taxon>
        <taxon>Aspergillaceae</taxon>
        <taxon>Penicillium</taxon>
    </lineage>
</organism>
<feature type="compositionally biased region" description="Basic and acidic residues" evidence="1">
    <location>
        <begin position="921"/>
        <end position="938"/>
    </location>
</feature>
<dbReference type="Proteomes" id="UP001152592">
    <property type="component" value="Unassembled WGS sequence"/>
</dbReference>
<dbReference type="InterPro" id="IPR000156">
    <property type="entry name" value="Ran_bind_dom"/>
</dbReference>
<feature type="region of interest" description="Disordered" evidence="1">
    <location>
        <begin position="878"/>
        <end position="1188"/>
    </location>
</feature>
<feature type="compositionally biased region" description="Polar residues" evidence="1">
    <location>
        <begin position="1065"/>
        <end position="1078"/>
    </location>
</feature>
<feature type="compositionally biased region" description="Polar residues" evidence="1">
    <location>
        <begin position="525"/>
        <end position="534"/>
    </location>
</feature>
<sequence length="1317" mass="134228">MQKRAAFGDQGSKDGDGGFGQGTPDDKPHRATAAQLASRKIKDVRKRRAPTPTAGGGADAGSFNPFAAPAPTATPAPPSTGFSFGQTQNQSQSFPGASSAASQGGMFSSGTNGQAGGQSSFSFGAGPTSFGAQPASNPFAINTSFGGSSQTGTNGFSFGGFNSGGSGNQATPTPAPAPAPSFGGFGAQQNTSTPSSSLFGQSTSHITSPADDSMQTSPDTKPKGGSVFGAKPAVGGSPLANPFSSLSGQTASNPFAPKPDATNDTAKPAEPQPFKPLFGAAAASKPEEAKAQPAASNLFAPKPVSDAAASNPFASLSGQTSGASNPFAPKTATEQTPAKPAEAAKPFGNLFGSTTTPKPAEPASNLFAPKSETEAPKASNPFASLSTPKVTESEGAGKTVEAQPFKSLFGTPATSKTPDAESNSSATPAFGNMFGTPKPAEEKTASKPTADPQPFKSLFGTPAASKPAESGKDQSASPAFGNMFATPKPATDDAAAKPAETQPLKPIFGAPVTSKPAEADKEQTSEPAKSQPSGSLFGASPAPAKSGEEKSAPTPSNPFAGLSGQSPFNSSFGSKGPEQTSQAQPSASLFGSSTASKSGKESVPVVENNTSEGLFSGFSQKEGPAPDTTCAPSSQAPTELKSCLRPSSSSSSLPPSSSTPTVYPYDVSNTRTAQEADSLFHKSSTAEDPNMSVSESCVDSDTDPESVYVKIAMITSSFKTHVAKCDPYTNDIDETILLYAQLRRGLGVPIGAMDPEEEQERARLNESDAEEDEADEADEATADSQAPPPAFDSPALSAAKDTTAKPSSGASDTVNKFKQSFSAPSGPASPAPIGSFTPAQAPAAPLSFTPAGVPATDAIATPAVIAAESSASAPAAPAFAIPKFGGDSATPISSTPAPAFSIPKFGSDSTGGTDFMAQFKKTAEKTAAEEKAKRKAEDFDSEDDDEEEWERKDAEEQRAKRAKHEAAATKRPVFVPGEGFKFVDADPASTATDSAAETPVSLGASTSSSFPPVSKSLIGGNPTQSSSFGGFSAPPASSSLFDVKPSATSTSLFAPSSTSSSTSSVFGSAQPVPSSQNIFGGLKPTSHKRKSSADASDEEDESSAKKKQAPPPASSAGGLFGRVSNPATPSVTPPAINPFNAPLPADTPKATPAQTTPATNPFNASLPPNTPAATLSQPTPAPATSTAVAVAEDGEGEPGEIFDLTKGNVGEEDETLIYEQRARAFKLENKSSWVAQGTGTLRLLKHPETGRARVVLRVDPSGNVVLNTLLKKEFDCSLSSTSVQLIVPEDKTMVQWALRVRKELLPELFEKIQEIRY</sequence>
<feature type="compositionally biased region" description="Polar residues" evidence="1">
    <location>
        <begin position="412"/>
        <end position="427"/>
    </location>
</feature>
<feature type="domain" description="RanBD1" evidence="2">
    <location>
        <begin position="1203"/>
        <end position="1274"/>
    </location>
</feature>
<gene>
    <name evidence="3" type="ORF">PSALAMII_LOCUS7806</name>
</gene>
<feature type="compositionally biased region" description="Polar residues" evidence="1">
    <location>
        <begin position="80"/>
        <end position="112"/>
    </location>
</feature>
<dbReference type="Gene3D" id="2.30.29.30">
    <property type="entry name" value="Pleckstrin-homology domain (PH domain)/Phosphotyrosine-binding domain (PTB)"/>
    <property type="match status" value="1"/>
</dbReference>
<feature type="region of interest" description="Disordered" evidence="1">
    <location>
        <begin position="750"/>
        <end position="854"/>
    </location>
</feature>
<reference evidence="3" key="1">
    <citation type="submission" date="2021-07" db="EMBL/GenBank/DDBJ databases">
        <authorList>
            <person name="Branca A.L. A."/>
        </authorList>
    </citation>
    <scope>NUCLEOTIDE SEQUENCE</scope>
</reference>
<feature type="compositionally biased region" description="Polar residues" evidence="1">
    <location>
        <begin position="1021"/>
        <end position="1040"/>
    </location>
</feature>
<feature type="compositionally biased region" description="Polar residues" evidence="1">
    <location>
        <begin position="607"/>
        <end position="619"/>
    </location>
</feature>
<feature type="compositionally biased region" description="Low complexity" evidence="1">
    <location>
        <begin position="1171"/>
        <end position="1188"/>
    </location>
</feature>
<feature type="compositionally biased region" description="Polar residues" evidence="1">
    <location>
        <begin position="312"/>
        <end position="324"/>
    </location>
</feature>
<comment type="caution">
    <text evidence="3">The sequence shown here is derived from an EMBL/GenBank/DDBJ whole genome shotgun (WGS) entry which is preliminary data.</text>
</comment>
<proteinExistence type="predicted"/>
<name>A0A9W4JLY7_9EURO</name>
<evidence type="ECO:0000313" key="3">
    <source>
        <dbReference type="EMBL" id="CAG8402256.1"/>
    </source>
</evidence>
<feature type="compositionally biased region" description="Polar residues" evidence="1">
    <location>
        <begin position="563"/>
        <end position="597"/>
    </location>
</feature>
<feature type="region of interest" description="Disordered" evidence="1">
    <location>
        <begin position="1"/>
        <end position="702"/>
    </location>
</feature>
<evidence type="ECO:0000256" key="1">
    <source>
        <dbReference type="SAM" id="MobiDB-lite"/>
    </source>
</evidence>
<dbReference type="PANTHER" id="PTHR38697">
    <property type="entry name" value="NUCLEAR PORE COMPLEX PROTEIN SIMILAR TO S. CEREVISIAE NUP2 (EUROFUNG)"/>
    <property type="match status" value="1"/>
</dbReference>
<dbReference type="Pfam" id="PF00638">
    <property type="entry name" value="Ran_BP1"/>
    <property type="match status" value="1"/>
</dbReference>
<dbReference type="InterPro" id="IPR053074">
    <property type="entry name" value="NPC_Nucleoporin"/>
</dbReference>
<feature type="compositionally biased region" description="Polar residues" evidence="1">
    <location>
        <begin position="804"/>
        <end position="819"/>
    </location>
</feature>
<protein>
    <recommendedName>
        <fullName evidence="2">RanBD1 domain-containing protein</fullName>
    </recommendedName>
</protein>
<feature type="compositionally biased region" description="Low complexity" evidence="1">
    <location>
        <begin position="985"/>
        <end position="1016"/>
    </location>
</feature>
<accession>A0A9W4JLY7</accession>
<feature type="compositionally biased region" description="Low complexity" evidence="1">
    <location>
        <begin position="646"/>
        <end position="661"/>
    </location>
</feature>
<dbReference type="SUPFAM" id="SSF50729">
    <property type="entry name" value="PH domain-like"/>
    <property type="match status" value="1"/>
</dbReference>
<feature type="compositionally biased region" description="Low complexity" evidence="1">
    <location>
        <begin position="1144"/>
        <end position="1164"/>
    </location>
</feature>
<feature type="compositionally biased region" description="Polar residues" evidence="1">
    <location>
        <begin position="130"/>
        <end position="141"/>
    </location>
</feature>
<feature type="compositionally biased region" description="Low complexity" evidence="1">
    <location>
        <begin position="1045"/>
        <end position="1064"/>
    </location>
</feature>
<feature type="compositionally biased region" description="Low complexity" evidence="1">
    <location>
        <begin position="820"/>
        <end position="836"/>
    </location>
</feature>
<feature type="compositionally biased region" description="Low complexity" evidence="1">
    <location>
        <begin position="142"/>
        <end position="156"/>
    </location>
</feature>